<sequence length="679" mass="75383">MGLLKRAIRFLTGRRVVVTGSVSIALGQLDSANYESGVGNNRFKSLMKSKRGALSTTLSVLGDKIDHFLHVSVDSCADLGCSDIMAESDPFVIVKLNGVEIGRTNVIDNDKDPVFSEQCFEVAVPRSALMHGPILTLEVWDMDADGIGDFLGEAVLNVGNNNLDLTKYSSDDTLLLTSTTLPLHDPLSNAVLSDIPSYLPKDRTMMHKCRPAKRKIPLPVQRKTQAEQMIKDAVEDVESSSSVIQLCLLVIILYFALTWVFVKYVLDDDLTMAEDGTSLPTTLETIYFAVVTFSTVGYGDFKPRGDSAKIFSIFHAFAGVALIGSGFTIILNTLVKRELAAAVEENEKRDEEQQQMLMDSERGESSRNLLERSDSLHIANTKQIEKAKSVKNNAGDVDEEEEKIAREKEALEEEDKEDKWKALRNLLLMWTASIIILSAGGGFVGWYEEWNWLDSIYWVLITSTSVGYGDYCPLTEKGRAICIVFIPFAVGLMGASIGQTVSYVLEARAIDQSSKLFQQDFALDDFIHMTNKDTDAVTREEFLLFMLMMMKKCDPALLARLNRQFDRMDKDGNGTLEPQDLEIMNVQQAAARRNNVVKQHHKTTDWGMGGDRYKKYRDLGKTIDWAKGEAGGGGAGEADIEMGLVAPEAPHTPHKDHEDGLYFFDASPYSIKIKGEQGL</sequence>
<keyword evidence="2" id="KW-0813">Transport</keyword>
<dbReference type="PANTHER" id="PTHR11003:SF345">
    <property type="entry name" value="TWIK FAMILY OF POTASSIUM CHANNELS PROTEIN 18"/>
    <property type="match status" value="1"/>
</dbReference>
<comment type="subcellular location">
    <subcellularLocation>
        <location evidence="1">Membrane</location>
        <topology evidence="1">Multi-pass membrane protein</topology>
    </subcellularLocation>
</comment>
<dbReference type="InterPro" id="IPR018247">
    <property type="entry name" value="EF_Hand_1_Ca_BS"/>
</dbReference>
<evidence type="ECO:0000256" key="5">
    <source>
        <dbReference type="ARBA" id="ARBA00022989"/>
    </source>
</evidence>
<dbReference type="InterPro" id="IPR011992">
    <property type="entry name" value="EF-hand-dom_pair"/>
</dbReference>
<dbReference type="Gene3D" id="2.60.40.150">
    <property type="entry name" value="C2 domain"/>
    <property type="match status" value="1"/>
</dbReference>
<evidence type="ECO:0000259" key="12">
    <source>
        <dbReference type="PROSITE" id="PS50222"/>
    </source>
</evidence>
<evidence type="ECO:0000256" key="8">
    <source>
        <dbReference type="ARBA" id="ARBA00023303"/>
    </source>
</evidence>
<dbReference type="InterPro" id="IPR003280">
    <property type="entry name" value="2pore_dom_K_chnl"/>
</dbReference>
<dbReference type="PROSITE" id="PS00018">
    <property type="entry name" value="EF_HAND_1"/>
    <property type="match status" value="1"/>
</dbReference>
<dbReference type="Proteomes" id="UP001165060">
    <property type="component" value="Unassembled WGS sequence"/>
</dbReference>
<keyword evidence="3 10" id="KW-0812">Transmembrane</keyword>
<proteinExistence type="predicted"/>
<feature type="transmembrane region" description="Helical" evidence="10">
    <location>
        <begin position="243"/>
        <end position="266"/>
    </location>
</feature>
<evidence type="ECO:0000313" key="13">
    <source>
        <dbReference type="EMBL" id="GMI19448.1"/>
    </source>
</evidence>
<dbReference type="EMBL" id="BRYB01001165">
    <property type="protein sequence ID" value="GMI19448.1"/>
    <property type="molecule type" value="Genomic_DNA"/>
</dbReference>
<dbReference type="Gene3D" id="1.10.287.70">
    <property type="match status" value="2"/>
</dbReference>
<reference evidence="13 14" key="1">
    <citation type="journal article" date="2023" name="Commun. Biol.">
        <title>Genome analysis of Parmales, the sister group of diatoms, reveals the evolutionary specialization of diatoms from phago-mixotrophs to photoautotrophs.</title>
        <authorList>
            <person name="Ban H."/>
            <person name="Sato S."/>
            <person name="Yoshikawa S."/>
            <person name="Yamada K."/>
            <person name="Nakamura Y."/>
            <person name="Ichinomiya M."/>
            <person name="Sato N."/>
            <person name="Blanc-Mathieu R."/>
            <person name="Endo H."/>
            <person name="Kuwata A."/>
            <person name="Ogata H."/>
        </authorList>
    </citation>
    <scope>NUCLEOTIDE SEQUENCE [LARGE SCALE GENOMIC DNA]</scope>
</reference>
<dbReference type="SUPFAM" id="SSF47473">
    <property type="entry name" value="EF-hand"/>
    <property type="match status" value="1"/>
</dbReference>
<evidence type="ECO:0000256" key="10">
    <source>
        <dbReference type="SAM" id="Phobius"/>
    </source>
</evidence>
<organism evidence="13 14">
    <name type="scientific">Tetraparma gracilis</name>
    <dbReference type="NCBI Taxonomy" id="2962635"/>
    <lineage>
        <taxon>Eukaryota</taxon>
        <taxon>Sar</taxon>
        <taxon>Stramenopiles</taxon>
        <taxon>Ochrophyta</taxon>
        <taxon>Bolidophyceae</taxon>
        <taxon>Parmales</taxon>
        <taxon>Triparmaceae</taxon>
        <taxon>Tetraparma</taxon>
    </lineage>
</organism>
<accession>A0ABQ6M4Z4</accession>
<dbReference type="Pfam" id="PF00168">
    <property type="entry name" value="C2"/>
    <property type="match status" value="1"/>
</dbReference>
<dbReference type="SUPFAM" id="SSF49562">
    <property type="entry name" value="C2 domain (Calcium/lipid-binding domain, CaLB)"/>
    <property type="match status" value="1"/>
</dbReference>
<protein>
    <recommendedName>
        <fullName evidence="15">Calmodulin</fullName>
    </recommendedName>
</protein>
<feature type="domain" description="EF-hand" evidence="12">
    <location>
        <begin position="556"/>
        <end position="591"/>
    </location>
</feature>
<dbReference type="PRINTS" id="PR01333">
    <property type="entry name" value="2POREKCHANEL"/>
</dbReference>
<feature type="region of interest" description="Disordered" evidence="9">
    <location>
        <begin position="345"/>
        <end position="367"/>
    </location>
</feature>
<dbReference type="PROSITE" id="PS50004">
    <property type="entry name" value="C2"/>
    <property type="match status" value="1"/>
</dbReference>
<comment type="caution">
    <text evidence="13">The sequence shown here is derived from an EMBL/GenBank/DDBJ whole genome shotgun (WGS) entry which is preliminary data.</text>
</comment>
<evidence type="ECO:0000313" key="14">
    <source>
        <dbReference type="Proteomes" id="UP001165060"/>
    </source>
</evidence>
<keyword evidence="8" id="KW-0407">Ion channel</keyword>
<evidence type="ECO:0000259" key="11">
    <source>
        <dbReference type="PROSITE" id="PS50004"/>
    </source>
</evidence>
<evidence type="ECO:0000256" key="2">
    <source>
        <dbReference type="ARBA" id="ARBA00022448"/>
    </source>
</evidence>
<dbReference type="PROSITE" id="PS50222">
    <property type="entry name" value="EF_HAND_2"/>
    <property type="match status" value="1"/>
</dbReference>
<feature type="transmembrane region" description="Helical" evidence="10">
    <location>
        <begin position="426"/>
        <end position="446"/>
    </location>
</feature>
<evidence type="ECO:0008006" key="15">
    <source>
        <dbReference type="Google" id="ProtNLM"/>
    </source>
</evidence>
<evidence type="ECO:0000256" key="7">
    <source>
        <dbReference type="ARBA" id="ARBA00023136"/>
    </source>
</evidence>
<dbReference type="InterPro" id="IPR035892">
    <property type="entry name" value="C2_domain_sf"/>
</dbReference>
<dbReference type="InterPro" id="IPR013099">
    <property type="entry name" value="K_chnl_dom"/>
</dbReference>
<feature type="domain" description="C2" evidence="11">
    <location>
        <begin position="50"/>
        <end position="178"/>
    </location>
</feature>
<evidence type="ECO:0000256" key="1">
    <source>
        <dbReference type="ARBA" id="ARBA00004141"/>
    </source>
</evidence>
<dbReference type="SUPFAM" id="SSF81324">
    <property type="entry name" value="Voltage-gated potassium channels"/>
    <property type="match status" value="2"/>
</dbReference>
<feature type="transmembrane region" description="Helical" evidence="10">
    <location>
        <begin position="310"/>
        <end position="331"/>
    </location>
</feature>
<feature type="transmembrane region" description="Helical" evidence="10">
    <location>
        <begin position="481"/>
        <end position="505"/>
    </location>
</feature>
<keyword evidence="6" id="KW-0406">Ion transport</keyword>
<keyword evidence="5 10" id="KW-1133">Transmembrane helix</keyword>
<evidence type="ECO:0000256" key="6">
    <source>
        <dbReference type="ARBA" id="ARBA00023065"/>
    </source>
</evidence>
<dbReference type="InterPro" id="IPR000008">
    <property type="entry name" value="C2_dom"/>
</dbReference>
<evidence type="ECO:0000256" key="9">
    <source>
        <dbReference type="SAM" id="MobiDB-lite"/>
    </source>
</evidence>
<dbReference type="InterPro" id="IPR002048">
    <property type="entry name" value="EF_hand_dom"/>
</dbReference>
<keyword evidence="4" id="KW-0106">Calcium</keyword>
<evidence type="ECO:0000256" key="3">
    <source>
        <dbReference type="ARBA" id="ARBA00022692"/>
    </source>
</evidence>
<feature type="transmembrane region" description="Helical" evidence="10">
    <location>
        <begin position="278"/>
        <end position="298"/>
    </location>
</feature>
<dbReference type="CDD" id="cd00030">
    <property type="entry name" value="C2"/>
    <property type="match status" value="1"/>
</dbReference>
<keyword evidence="7 10" id="KW-0472">Membrane</keyword>
<keyword evidence="14" id="KW-1185">Reference proteome</keyword>
<name>A0ABQ6M4Z4_9STRA</name>
<dbReference type="PANTHER" id="PTHR11003">
    <property type="entry name" value="POTASSIUM CHANNEL, SUBFAMILY K"/>
    <property type="match status" value="1"/>
</dbReference>
<dbReference type="Pfam" id="PF07885">
    <property type="entry name" value="Ion_trans_2"/>
    <property type="match status" value="2"/>
</dbReference>
<evidence type="ECO:0000256" key="4">
    <source>
        <dbReference type="ARBA" id="ARBA00022837"/>
    </source>
</evidence>
<gene>
    <name evidence="13" type="ORF">TeGR_g568</name>
</gene>
<dbReference type="SMART" id="SM00239">
    <property type="entry name" value="C2"/>
    <property type="match status" value="1"/>
</dbReference>